<evidence type="ECO:0008006" key="4">
    <source>
        <dbReference type="Google" id="ProtNLM"/>
    </source>
</evidence>
<gene>
    <name evidence="2" type="ORF">RM552_08560</name>
</gene>
<feature type="signal peptide" evidence="1">
    <location>
        <begin position="1"/>
        <end position="25"/>
    </location>
</feature>
<protein>
    <recommendedName>
        <fullName evidence="4">Rap1a immunity protein domain-containing protein</fullName>
    </recommendedName>
</protein>
<reference evidence="2 3" key="1">
    <citation type="submission" date="2023-09" db="EMBL/GenBank/DDBJ databases">
        <authorList>
            <person name="Rey-Velasco X."/>
        </authorList>
    </citation>
    <scope>NUCLEOTIDE SEQUENCE [LARGE SCALE GENOMIC DNA]</scope>
    <source>
        <strain evidence="2 3">P117</strain>
    </source>
</reference>
<name>A0ABU2ZQI3_9ALTE</name>
<keyword evidence="3" id="KW-1185">Reference proteome</keyword>
<evidence type="ECO:0000256" key="1">
    <source>
        <dbReference type="SAM" id="SignalP"/>
    </source>
</evidence>
<organism evidence="2 3">
    <name type="scientific">Glaciecola petra</name>
    <dbReference type="NCBI Taxonomy" id="3075602"/>
    <lineage>
        <taxon>Bacteria</taxon>
        <taxon>Pseudomonadati</taxon>
        <taxon>Pseudomonadota</taxon>
        <taxon>Gammaproteobacteria</taxon>
        <taxon>Alteromonadales</taxon>
        <taxon>Alteromonadaceae</taxon>
        <taxon>Glaciecola</taxon>
    </lineage>
</organism>
<accession>A0ABU2ZQI3</accession>
<comment type="caution">
    <text evidence="2">The sequence shown here is derived from an EMBL/GenBank/DDBJ whole genome shotgun (WGS) entry which is preliminary data.</text>
</comment>
<dbReference type="EMBL" id="JAVRHX010000002">
    <property type="protein sequence ID" value="MDT0594888.1"/>
    <property type="molecule type" value="Genomic_DNA"/>
</dbReference>
<feature type="chain" id="PRO_5046825466" description="Rap1a immunity protein domain-containing protein" evidence="1">
    <location>
        <begin position="26"/>
        <end position="122"/>
    </location>
</feature>
<evidence type="ECO:0000313" key="2">
    <source>
        <dbReference type="EMBL" id="MDT0594888.1"/>
    </source>
</evidence>
<keyword evidence="1" id="KW-0732">Signal</keyword>
<dbReference type="RefSeq" id="WP_311368408.1">
    <property type="nucleotide sequence ID" value="NZ_JAVRHX010000002.1"/>
</dbReference>
<sequence length="122" mass="13450">MNYKKINIAFLLFGLLFCFSSNAFALGVKQFVEVCNSSQAGHQQFCNTYLGGALDAIAVLNDKAKKEKQAPIYCKHEKEIFNAPKIIAYVSSLKAKWHDKNAILPVIDYLSAVGGCDASKNK</sequence>
<proteinExistence type="predicted"/>
<evidence type="ECO:0000313" key="3">
    <source>
        <dbReference type="Proteomes" id="UP001253545"/>
    </source>
</evidence>
<dbReference type="Proteomes" id="UP001253545">
    <property type="component" value="Unassembled WGS sequence"/>
</dbReference>